<evidence type="ECO:0000313" key="1">
    <source>
        <dbReference type="EMBL" id="EHP73303.1"/>
    </source>
</evidence>
<dbReference type="AlphaFoldDB" id="H1KVK1"/>
<dbReference type="InterPro" id="IPR047881">
    <property type="entry name" value="LktA_repeat"/>
</dbReference>
<reference evidence="1 2" key="1">
    <citation type="submission" date="2011-09" db="EMBL/GenBank/DDBJ databases">
        <title>The draft genome of Methylobacterium extorquens DSM 13060.</title>
        <authorList>
            <consortium name="US DOE Joint Genome Institute (JGI-PGF)"/>
            <person name="Lucas S."/>
            <person name="Han J."/>
            <person name="Lapidus A."/>
            <person name="Cheng J.-F."/>
            <person name="Goodwin L."/>
            <person name="Pitluck S."/>
            <person name="Peters L."/>
            <person name="Land M.L."/>
            <person name="Hauser L."/>
            <person name="Koskimaki J."/>
            <person name="Halonen O."/>
            <person name="Pirttila A."/>
            <person name="Frank C."/>
            <person name="Woyke T.J."/>
        </authorList>
    </citation>
    <scope>NUCLEOTIDE SEQUENCE [LARGE SCALE GENOMIC DNA]</scope>
    <source>
        <strain evidence="1 2">DSM 13060</strain>
    </source>
</reference>
<comment type="caution">
    <text evidence="1">The sequence shown here is derived from an EMBL/GenBank/DDBJ whole genome shotgun (WGS) entry which is preliminary data.</text>
</comment>
<organism evidence="1 2">
    <name type="scientific">Methylorubrum extorquens DSM 13060</name>
    <dbReference type="NCBI Taxonomy" id="882800"/>
    <lineage>
        <taxon>Bacteria</taxon>
        <taxon>Pseudomonadati</taxon>
        <taxon>Pseudomonadota</taxon>
        <taxon>Alphaproteobacteria</taxon>
        <taxon>Hyphomicrobiales</taxon>
        <taxon>Methylobacteriaceae</taxon>
        <taxon>Methylorubrum</taxon>
    </lineage>
</organism>
<dbReference type="RefSeq" id="WP_003607523.1">
    <property type="nucleotide sequence ID" value="NZ_AGJK01000512.1"/>
</dbReference>
<accession>H1KVK1</accession>
<dbReference type="Proteomes" id="UP000004382">
    <property type="component" value="Unassembled WGS sequence"/>
</dbReference>
<feature type="non-terminal residue" evidence="1">
    <location>
        <position position="1"/>
    </location>
</feature>
<feature type="non-terminal residue" evidence="1">
    <location>
        <position position="561"/>
    </location>
</feature>
<protein>
    <submittedName>
        <fullName evidence="1">Uncharacterized protein</fullName>
    </submittedName>
</protein>
<gene>
    <name evidence="1" type="ORF">MetexDRAFT_6663</name>
</gene>
<name>H1KVK1_METEX</name>
<dbReference type="NCBIfam" id="NF012206">
    <property type="entry name" value="LktA_tand_53"/>
    <property type="match status" value="4"/>
</dbReference>
<proteinExistence type="predicted"/>
<dbReference type="EMBL" id="AGJK01000512">
    <property type="protein sequence ID" value="EHP73303.1"/>
    <property type="molecule type" value="Genomic_DNA"/>
</dbReference>
<evidence type="ECO:0000313" key="2">
    <source>
        <dbReference type="Proteomes" id="UP000004382"/>
    </source>
</evidence>
<sequence length="561" mass="51436">VSIGGGGAAGVSVSGGGAGASNVITVRTNAFVANSALIVRGGKSTVSAGSNADIQALIVAAAAAAGGGGAAGVGVSVGVGAAANTIGAGNQIQAYLSNASVDSDNTLDVTAVSNQTIRADVGAVSASIQGGGAAAVSVAGSGTGASNTIAVATRAYIDGDGATGITATQIALSAKDTSAITASVSSAGIAGGGAGAASVGVTVSVSMATNRIGNTVEALIRNADTGVTTTSGDLAVEAESSGSIQAIATAASVSVGGAGGVSVQVAGGGAGALNVITTSTRAAIERANGQSSLNRVTSGAGLRVGAKSSQDIDAKVVALSAAGGGAGLASVPVAIGLSGAQNIIGSWKTTDANGNRLDQPTLDTDGGARVEALIADTVATAQGSVAVTATSSSTIDATVAAASAVVTGGTVAVGVAGSGSYSGNAISFATNAAITGASTSVTAGDVTVRAKDQATINVDVGAAAIAAAGGAVGVAPAIGVAVALNVINNAVTAIVDGASVTTRTGGIRVEATVPSDNGGSSINARVAAAAVALSGGGVAVSVAGGGAIATNMIGGSTPARG</sequence>